<feature type="compositionally biased region" description="Basic residues" evidence="1">
    <location>
        <begin position="762"/>
        <end position="771"/>
    </location>
</feature>
<feature type="compositionally biased region" description="Low complexity" evidence="1">
    <location>
        <begin position="964"/>
        <end position="973"/>
    </location>
</feature>
<feature type="compositionally biased region" description="Polar residues" evidence="1">
    <location>
        <begin position="513"/>
        <end position="523"/>
    </location>
</feature>
<organism evidence="4">
    <name type="scientific">Chromera velia CCMP2878</name>
    <dbReference type="NCBI Taxonomy" id="1169474"/>
    <lineage>
        <taxon>Eukaryota</taxon>
        <taxon>Sar</taxon>
        <taxon>Alveolata</taxon>
        <taxon>Colpodellida</taxon>
        <taxon>Chromeraceae</taxon>
        <taxon>Chromera</taxon>
    </lineage>
</organism>
<feature type="domain" description="AB hydrolase-1" evidence="3">
    <location>
        <begin position="134"/>
        <end position="368"/>
    </location>
</feature>
<dbReference type="PANTHER" id="PTHR46331">
    <property type="entry name" value="VALACYCLOVIR HYDROLASE"/>
    <property type="match status" value="1"/>
</dbReference>
<feature type="region of interest" description="Disordered" evidence="1">
    <location>
        <begin position="635"/>
        <end position="872"/>
    </location>
</feature>
<feature type="compositionally biased region" description="Low complexity" evidence="1">
    <location>
        <begin position="669"/>
        <end position="679"/>
    </location>
</feature>
<reference evidence="4" key="1">
    <citation type="submission" date="2014-11" db="EMBL/GenBank/DDBJ databases">
        <title>Molecular phylogeny of cliff fern family Woodsiaceae with morphological implications.</title>
        <authorList>
            <person name="Shao Y.-Z."/>
            <person name="Wei R."/>
            <person name="Zhang X.-C."/>
        </authorList>
    </citation>
    <scope>NUCLEOTIDE SEQUENCE</scope>
</reference>
<feature type="compositionally biased region" description="Acidic residues" evidence="1">
    <location>
        <begin position="1008"/>
        <end position="1018"/>
    </location>
</feature>
<feature type="compositionally biased region" description="Polar residues" evidence="1">
    <location>
        <begin position="702"/>
        <end position="712"/>
    </location>
</feature>
<dbReference type="AlphaFoldDB" id="A0A0K6S5Z2"/>
<feature type="compositionally biased region" description="Low complexity" evidence="1">
    <location>
        <begin position="788"/>
        <end position="804"/>
    </location>
</feature>
<dbReference type="Pfam" id="PF00561">
    <property type="entry name" value="Abhydrolase_1"/>
    <property type="match status" value="1"/>
</dbReference>
<keyword evidence="2" id="KW-0812">Transmembrane</keyword>
<dbReference type="InterPro" id="IPR029058">
    <property type="entry name" value="AB_hydrolase_fold"/>
</dbReference>
<feature type="region of interest" description="Disordered" evidence="1">
    <location>
        <begin position="964"/>
        <end position="1018"/>
    </location>
</feature>
<dbReference type="SUPFAM" id="SSF53474">
    <property type="entry name" value="alpha/beta-Hydrolases"/>
    <property type="match status" value="1"/>
</dbReference>
<dbReference type="VEuPathDB" id="CryptoDB:Cvel_2905"/>
<feature type="transmembrane region" description="Helical" evidence="2">
    <location>
        <begin position="12"/>
        <end position="30"/>
    </location>
</feature>
<accession>A0A0K6S5Z2</accession>
<feature type="compositionally biased region" description="Basic and acidic residues" evidence="1">
    <location>
        <begin position="903"/>
        <end position="927"/>
    </location>
</feature>
<dbReference type="PANTHER" id="PTHR46331:SF2">
    <property type="entry name" value="VALACYCLOVIR HYDROLASE"/>
    <property type="match status" value="1"/>
</dbReference>
<protein>
    <recommendedName>
        <fullName evidence="3">AB hydrolase-1 domain-containing protein</fullName>
    </recommendedName>
</protein>
<gene>
    <name evidence="4" type="ORF">Cvel_2905.t1.CR2</name>
</gene>
<feature type="compositionally biased region" description="Basic and acidic residues" evidence="1">
    <location>
        <begin position="736"/>
        <end position="753"/>
    </location>
</feature>
<dbReference type="EMBL" id="CDMZ01000176">
    <property type="protein sequence ID" value="CUC09071.1"/>
    <property type="molecule type" value="Genomic_DNA"/>
</dbReference>
<evidence type="ECO:0000256" key="2">
    <source>
        <dbReference type="SAM" id="Phobius"/>
    </source>
</evidence>
<sequence>MAKNTALKHLQYSLYVCALIGCISTVRIYFSDYYVPVFILLAIARSIQYLYTIYFAHPLHFESLEDVNDYLAAARKKLPNYKEGWVTVRDGTRIYYERVGHGQKVVALANGLGAREWSWLNFMHKAREENLFSECTFILWGYRGLFMSGPPPPGKHSVRDHADDLLDLMRIFGVPRLHAIWGWSTGAQVGLQFAAMYGERVDRLVLMNGAHGHTLHSALQPVLPIPFMGEALQLFVHYIRTLTPSIWTWIGRQIYSYQTFFRWCIRPYAVLHGNPVLEWATLLYFADAFDFHRGQSDKHTLFLLQTFQELDAHSAFHLLPEIRTKTLIIGGFCDFLTPVYHSFAMNARMPDARLLCYFFGTHFTCFEFPQSVSREVIRFLQEPAQNPYLPLTDAATPTEAEAKTSSPSEWDQEWEKQGSLNLDALDGDGDGTGLNQDSQTSRIFRYLPFGSPRRRRGPRKAQYNYKTAYAPVLTPAYRHLDSPSVAAAAADPLLSVPAPPSFSLSRAIQPPAASSLNQSSSMARSLLSPEPLRPHPVVVSPRKGDLPRPASLRNFHQTKLQTTGPAHAGPSVGMCGIQCDHLINLNPYCPQNIMAHEHAVHKLSHLHKCRLAVITSHVPCSHTFPFTSPMLTPTATEVPPASPQMHALSDPAGSMPGSRSPASDPVPSPLALDRAAPAAAREDPKANARQRRGDQKLFPSHVSPSPSFTKSSTGEEKETLAESPSTDFPLTSDAGSPDRLKVEKAEREREKENPNQWMIVTKGRKGQRRGKGAIIKMSAGGKSRETLSSPAAASSPGPVFSPSSLDQTVMARSGGGSSVSREMVLVPRDSKETPAGGSSEISPHTLSTAAAIASSLSPATSPSQHQHQHRVLKSAAGFRITQPTSVHASSVHGGLVVPSLRWRGGDRTNREKERSPEKGEKEKEGLRSRRRKRTGMSDAYTRSHKGLAGLAHAHPGWYLHAAAMQAAAAAAAAEHGKGGRSVGGGRQAAGLGHSLKGAPPQGFLGEAEGPDEWEDVRE</sequence>
<dbReference type="PROSITE" id="PS51257">
    <property type="entry name" value="PROKAR_LIPOPROTEIN"/>
    <property type="match status" value="1"/>
</dbReference>
<feature type="region of interest" description="Disordered" evidence="1">
    <location>
        <begin position="897"/>
        <end position="941"/>
    </location>
</feature>
<evidence type="ECO:0000313" key="4">
    <source>
        <dbReference type="EMBL" id="CUC09071.1"/>
    </source>
</evidence>
<feature type="region of interest" description="Disordered" evidence="1">
    <location>
        <begin position="388"/>
        <end position="413"/>
    </location>
</feature>
<feature type="compositionally biased region" description="Low complexity" evidence="1">
    <location>
        <begin position="845"/>
        <end position="863"/>
    </location>
</feature>
<dbReference type="Gene3D" id="3.40.50.1820">
    <property type="entry name" value="alpha/beta hydrolase"/>
    <property type="match status" value="1"/>
</dbReference>
<name>A0A0K6S5Z2_9ALVE</name>
<keyword evidence="2" id="KW-0472">Membrane</keyword>
<evidence type="ECO:0000259" key="3">
    <source>
        <dbReference type="Pfam" id="PF00561"/>
    </source>
</evidence>
<feature type="region of interest" description="Disordered" evidence="1">
    <location>
        <begin position="513"/>
        <end position="548"/>
    </location>
</feature>
<proteinExistence type="predicted"/>
<evidence type="ECO:0000256" key="1">
    <source>
        <dbReference type="SAM" id="MobiDB-lite"/>
    </source>
</evidence>
<keyword evidence="2" id="KW-1133">Transmembrane helix</keyword>
<feature type="compositionally biased region" description="Basic and acidic residues" evidence="1">
    <location>
        <begin position="680"/>
        <end position="695"/>
    </location>
</feature>
<dbReference type="GO" id="GO:0017171">
    <property type="term" value="F:serine hydrolase activity"/>
    <property type="evidence" value="ECO:0007669"/>
    <property type="project" value="TreeGrafter"/>
</dbReference>
<dbReference type="InterPro" id="IPR000073">
    <property type="entry name" value="AB_hydrolase_1"/>
</dbReference>